<evidence type="ECO:0000313" key="3">
    <source>
        <dbReference type="EMBL" id="MBT2988358.1"/>
    </source>
</evidence>
<feature type="domain" description="Fibronectin type-III" evidence="2">
    <location>
        <begin position="1"/>
        <end position="53"/>
    </location>
</feature>
<reference evidence="3 4" key="1">
    <citation type="submission" date="2021-05" db="EMBL/GenBank/DDBJ databases">
        <title>Genetic and Functional Diversity in Clade A Lucinid endosymbionts from the Bahamas.</title>
        <authorList>
            <person name="Giani N.M."/>
            <person name="Engel A.S."/>
            <person name="Campbell B.J."/>
        </authorList>
    </citation>
    <scope>NUCLEOTIDE SEQUENCE [LARGE SCALE GENOMIC DNA]</scope>
    <source>
        <strain evidence="3">LUC16012Gg_MoonRockCtena</strain>
    </source>
</reference>
<sequence>MRDGIEIATSTVTSYNDTGLSPETQYRYRISAYDGAGNESALSDEIVLSTTNSINSDTSPPEAPTGLIAANVTSTTIALTWSESSDDTATTGYRVYRDDVEVATVTMTDYTDTGLSPATQYQYQVTAHDEAGNESDRSDALSVSTTVVMAGDCGTQTGSVVAIPFKFVTPTNVGKYLTLAATSTLVEYNNHTYTDAPNIDWSMRYKAYKYGNGGGAVSAWRLDTVPTNGTLYEGTRALSSNDTVSDPDDLFYAPNSDFTGGDSFTYCAADATGTSNVATVTLQVADPAGYPMPVGIPDPGFGIDESAPADPAAWPAAESAGYYYIDSDHPGCSDGSDYGYPDTPRCSFPESGATIDAGGKVVLAPSTLPYALRNSSWHQINFNGQPGATSWLVGDETGPDKPRITIHPDRGSESTQLRLTGGHMRISGVIFDGVLPRHMGGGVNNVVLRHSEVKNNPSTNRGGTSVSLSTDGSDVLAFNVYAHDNGIVEADGLAEERDIHAFVGTNQAGYWMLDNRCDENAGDCVQLGNNNTTSDVYIGRLVAHSEGENCIDIKDFNRVVVSESSCWDLRPVVYGNSGGNAQLLCQ</sequence>
<dbReference type="Gene3D" id="2.60.40.3440">
    <property type="match status" value="1"/>
</dbReference>
<dbReference type="SUPFAM" id="SSF51126">
    <property type="entry name" value="Pectin lyase-like"/>
    <property type="match status" value="1"/>
</dbReference>
<accession>A0A944MAJ3</accession>
<dbReference type="Pfam" id="PF17963">
    <property type="entry name" value="Big_9"/>
    <property type="match status" value="1"/>
</dbReference>
<dbReference type="SUPFAM" id="SSF49265">
    <property type="entry name" value="Fibronectin type III"/>
    <property type="match status" value="1"/>
</dbReference>
<gene>
    <name evidence="3" type="ORF">KME65_05295</name>
</gene>
<dbReference type="Gene3D" id="2.60.40.10">
    <property type="entry name" value="Immunoglobulins"/>
    <property type="match status" value="2"/>
</dbReference>
<dbReference type="Proteomes" id="UP000770889">
    <property type="component" value="Unassembled WGS sequence"/>
</dbReference>
<dbReference type="InterPro" id="IPR011050">
    <property type="entry name" value="Pectin_lyase_fold/virulence"/>
</dbReference>
<dbReference type="InterPro" id="IPR003961">
    <property type="entry name" value="FN3_dom"/>
</dbReference>
<feature type="domain" description="Fibronectin type-III" evidence="2">
    <location>
        <begin position="60"/>
        <end position="148"/>
    </location>
</feature>
<dbReference type="PROSITE" id="PS50853">
    <property type="entry name" value="FN3"/>
    <property type="match status" value="2"/>
</dbReference>
<dbReference type="Pfam" id="PF00041">
    <property type="entry name" value="fn3"/>
    <property type="match status" value="1"/>
</dbReference>
<dbReference type="EMBL" id="JAHHGM010000004">
    <property type="protein sequence ID" value="MBT2988358.1"/>
    <property type="molecule type" value="Genomic_DNA"/>
</dbReference>
<evidence type="ECO:0000259" key="2">
    <source>
        <dbReference type="PROSITE" id="PS50853"/>
    </source>
</evidence>
<dbReference type="AlphaFoldDB" id="A0A944MAJ3"/>
<organism evidence="3 4">
    <name type="scientific">Candidatus Thiodiazotropha taylori</name>
    <dbReference type="NCBI Taxonomy" id="2792791"/>
    <lineage>
        <taxon>Bacteria</taxon>
        <taxon>Pseudomonadati</taxon>
        <taxon>Pseudomonadota</taxon>
        <taxon>Gammaproteobacteria</taxon>
        <taxon>Chromatiales</taxon>
        <taxon>Sedimenticolaceae</taxon>
        <taxon>Candidatus Thiodiazotropha</taxon>
    </lineage>
</organism>
<dbReference type="SMART" id="SM00060">
    <property type="entry name" value="FN3"/>
    <property type="match status" value="1"/>
</dbReference>
<comment type="caution">
    <text evidence="3">The sequence shown here is derived from an EMBL/GenBank/DDBJ whole genome shotgun (WGS) entry which is preliminary data.</text>
</comment>
<dbReference type="PANTHER" id="PTHR13817">
    <property type="entry name" value="TITIN"/>
    <property type="match status" value="1"/>
</dbReference>
<proteinExistence type="predicted"/>
<name>A0A944MAJ3_9GAMM</name>
<evidence type="ECO:0000313" key="4">
    <source>
        <dbReference type="Proteomes" id="UP000770889"/>
    </source>
</evidence>
<dbReference type="InterPro" id="IPR013783">
    <property type="entry name" value="Ig-like_fold"/>
</dbReference>
<evidence type="ECO:0000256" key="1">
    <source>
        <dbReference type="ARBA" id="ARBA00022737"/>
    </source>
</evidence>
<keyword evidence="1" id="KW-0677">Repeat</keyword>
<protein>
    <submittedName>
        <fullName evidence="3">Fibronectin type III domain-containing protein</fullName>
    </submittedName>
</protein>
<dbReference type="InterPro" id="IPR050964">
    <property type="entry name" value="Striated_Muscle_Regulatory"/>
</dbReference>
<dbReference type="PANTHER" id="PTHR13817:SF173">
    <property type="entry name" value="FRAZZLED"/>
    <property type="match status" value="1"/>
</dbReference>
<dbReference type="InterPro" id="IPR036116">
    <property type="entry name" value="FN3_sf"/>
</dbReference>
<dbReference type="CDD" id="cd00063">
    <property type="entry name" value="FN3"/>
    <property type="match status" value="2"/>
</dbReference>